<dbReference type="KEGG" id="goe:114828176"/>
<dbReference type="Gene3D" id="3.40.50.720">
    <property type="entry name" value="NAD(P)-binding Rossmann-like Domain"/>
    <property type="match status" value="1"/>
</dbReference>
<dbReference type="SUPFAM" id="SSF51735">
    <property type="entry name" value="NAD(P)-binding Rossmann-fold domains"/>
    <property type="match status" value="1"/>
</dbReference>
<feature type="transmembrane region" description="Helical" evidence="2">
    <location>
        <begin position="12"/>
        <end position="35"/>
    </location>
</feature>
<dbReference type="Pfam" id="PF00106">
    <property type="entry name" value="adh_short"/>
    <property type="match status" value="1"/>
</dbReference>
<dbReference type="InterPro" id="IPR002347">
    <property type="entry name" value="SDR_fam"/>
</dbReference>
<dbReference type="GeneID" id="114828176"/>
<evidence type="ECO:0000313" key="3">
    <source>
        <dbReference type="Proteomes" id="UP000694867"/>
    </source>
</evidence>
<proteinExistence type="predicted"/>
<dbReference type="AlphaFoldDB" id="A0AAJ7WH83"/>
<keyword evidence="1" id="KW-0560">Oxidoreductase</keyword>
<dbReference type="RefSeq" id="XP_028967019.1">
    <property type="nucleotide sequence ID" value="XM_029111186.1"/>
</dbReference>
<dbReference type="InterPro" id="IPR036291">
    <property type="entry name" value="NAD(P)-bd_dom_sf"/>
</dbReference>
<keyword evidence="2" id="KW-0812">Transmembrane</keyword>
<organism evidence="3 4">
    <name type="scientific">Galendromus occidentalis</name>
    <name type="common">western predatory mite</name>
    <dbReference type="NCBI Taxonomy" id="34638"/>
    <lineage>
        <taxon>Eukaryota</taxon>
        <taxon>Metazoa</taxon>
        <taxon>Ecdysozoa</taxon>
        <taxon>Arthropoda</taxon>
        <taxon>Chelicerata</taxon>
        <taxon>Arachnida</taxon>
        <taxon>Acari</taxon>
        <taxon>Parasitiformes</taxon>
        <taxon>Mesostigmata</taxon>
        <taxon>Gamasina</taxon>
        <taxon>Phytoseioidea</taxon>
        <taxon>Phytoseiidae</taxon>
        <taxon>Typhlodrominae</taxon>
        <taxon>Galendromus</taxon>
    </lineage>
</organism>
<keyword evidence="3" id="KW-1185">Reference proteome</keyword>
<evidence type="ECO:0000313" key="4">
    <source>
        <dbReference type="RefSeq" id="XP_028967019.1"/>
    </source>
</evidence>
<keyword evidence="2" id="KW-0472">Membrane</keyword>
<dbReference type="PANTHER" id="PTHR43157">
    <property type="entry name" value="PHOSPHATIDYLINOSITOL-GLYCAN BIOSYNTHESIS CLASS F PROTEIN-RELATED"/>
    <property type="match status" value="1"/>
</dbReference>
<dbReference type="Proteomes" id="UP000694867">
    <property type="component" value="Unplaced"/>
</dbReference>
<keyword evidence="2" id="KW-1133">Transmembrane helix</keyword>
<dbReference type="PROSITE" id="PS51257">
    <property type="entry name" value="PROKAR_LIPOPROTEIN"/>
    <property type="match status" value="1"/>
</dbReference>
<dbReference type="GO" id="GO:0016491">
    <property type="term" value="F:oxidoreductase activity"/>
    <property type="evidence" value="ECO:0007669"/>
    <property type="project" value="UniProtKB-KW"/>
</dbReference>
<gene>
    <name evidence="4" type="primary">LOC114828176</name>
</gene>
<evidence type="ECO:0000256" key="1">
    <source>
        <dbReference type="ARBA" id="ARBA00023002"/>
    </source>
</evidence>
<protein>
    <submittedName>
        <fullName evidence="4">Retinol dehydrogenase 12-like</fullName>
    </submittedName>
</protein>
<dbReference type="PANTHER" id="PTHR43157:SF31">
    <property type="entry name" value="PHOSPHATIDYLINOSITOL-GLYCAN BIOSYNTHESIS CLASS F PROTEIN"/>
    <property type="match status" value="1"/>
</dbReference>
<reference evidence="4" key="1">
    <citation type="submission" date="2025-08" db="UniProtKB">
        <authorList>
            <consortium name="RefSeq"/>
        </authorList>
    </citation>
    <scope>IDENTIFICATION</scope>
</reference>
<dbReference type="CDD" id="cd05327">
    <property type="entry name" value="retinol-DH_like_SDR_c_like"/>
    <property type="match status" value="1"/>
</dbReference>
<name>A0AAJ7WH83_9ACAR</name>
<accession>A0AAJ7WH83</accession>
<evidence type="ECO:0000256" key="2">
    <source>
        <dbReference type="SAM" id="Phobius"/>
    </source>
</evidence>
<dbReference type="PRINTS" id="PR00081">
    <property type="entry name" value="GDHRDH"/>
</dbReference>
<sequence>MSDDTRFGNMLFEISIVIFFISACFGAIAVGLYVYCKFTMGKCGNSIGLSNKTILITGGNSGVGLEAVREFARRGARLILACRDVKKAREAIRDIQQQTGNIDIEVHEVDISSLASVEELVRQLTLSLKKIDVLCLHAGTGPVDSRQETSEGHEKTFATNHLGHFHLVQLLRPALNPGSRIIITTSMAHEYVRLDFENLQQHKAYNGVLCYARSKLMNVYFMRELAQRLLKDGITVNAQNPGLVHTSGLKNSSALGNWLSETLVAPVYAKTSWQGAQTLIHLATSDELDEVTGCLFRDCKPTRLNEIANDKRAPKKLWQYSEQLIRNTSRSETTP</sequence>